<feature type="transmembrane region" description="Helical" evidence="1">
    <location>
        <begin position="246"/>
        <end position="267"/>
    </location>
</feature>
<evidence type="ECO:0000313" key="2">
    <source>
        <dbReference type="EMBL" id="SDE98227.1"/>
    </source>
</evidence>
<evidence type="ECO:0000313" key="3">
    <source>
        <dbReference type="Proteomes" id="UP000182427"/>
    </source>
</evidence>
<accession>A0A1G7HCN6</accession>
<name>A0A1G7HCN6_9BACT</name>
<organism evidence="2 3">
    <name type="scientific">Terriglobus roseus</name>
    <dbReference type="NCBI Taxonomy" id="392734"/>
    <lineage>
        <taxon>Bacteria</taxon>
        <taxon>Pseudomonadati</taxon>
        <taxon>Acidobacteriota</taxon>
        <taxon>Terriglobia</taxon>
        <taxon>Terriglobales</taxon>
        <taxon>Acidobacteriaceae</taxon>
        <taxon>Terriglobus</taxon>
    </lineage>
</organism>
<gene>
    <name evidence="2" type="ORF">SAMN05444167_1020</name>
</gene>
<sequence length="277" mass="28858">MSEPIASSYSSTTHGQPEANASGVSWSAVFAGAFVTAALVLILLALGAGLGLSSVSPWSNTGVSASGIGHSAIMWLIVMEILSSAMGGYLAGRLRTKWTSVHTDEVYFRDTAHGFLAWSTALVVTAAFLATAATTMVGASVSSKGDAEKVSGSAYSSFAYFVDSLFRNSGAKTDPVGNAIRSEVALIFANGLQKGSLPTEDQAYLEQVVSTQTGISPQDAKQRVSNAFTNAQQSADELRKATAHSLLWTFLALLIGAFSASFAATVGGRQRDRVITI</sequence>
<feature type="transmembrane region" description="Helical" evidence="1">
    <location>
        <begin position="112"/>
        <end position="133"/>
    </location>
</feature>
<keyword evidence="1" id="KW-0812">Transmembrane</keyword>
<keyword evidence="3" id="KW-1185">Reference proteome</keyword>
<dbReference type="RefSeq" id="WP_083344198.1">
    <property type="nucleotide sequence ID" value="NZ_LT629690.1"/>
</dbReference>
<feature type="transmembrane region" description="Helical" evidence="1">
    <location>
        <begin position="28"/>
        <end position="52"/>
    </location>
</feature>
<reference evidence="2 3" key="1">
    <citation type="submission" date="2016-10" db="EMBL/GenBank/DDBJ databases">
        <authorList>
            <person name="de Groot N.N."/>
        </authorList>
    </citation>
    <scope>NUCLEOTIDE SEQUENCE [LARGE SCALE GENOMIC DNA]</scope>
    <source>
        <strain evidence="2 3">GAS232</strain>
    </source>
</reference>
<dbReference type="Proteomes" id="UP000182427">
    <property type="component" value="Chromosome I"/>
</dbReference>
<dbReference type="OrthoDB" id="7032238at2"/>
<keyword evidence="1" id="KW-1133">Transmembrane helix</keyword>
<evidence type="ECO:0000256" key="1">
    <source>
        <dbReference type="SAM" id="Phobius"/>
    </source>
</evidence>
<proteinExistence type="predicted"/>
<feature type="transmembrane region" description="Helical" evidence="1">
    <location>
        <begin position="72"/>
        <end position="91"/>
    </location>
</feature>
<dbReference type="EMBL" id="LT629690">
    <property type="protein sequence ID" value="SDE98227.1"/>
    <property type="molecule type" value="Genomic_DNA"/>
</dbReference>
<keyword evidence="1" id="KW-0472">Membrane</keyword>
<protein>
    <submittedName>
        <fullName evidence="2">Uncharacterized protein</fullName>
    </submittedName>
</protein>
<dbReference type="AlphaFoldDB" id="A0A1G7HCN6"/>